<dbReference type="GO" id="GO:0004359">
    <property type="term" value="F:glutaminase activity"/>
    <property type="evidence" value="ECO:0007669"/>
    <property type="project" value="UniProtKB-EC"/>
</dbReference>
<evidence type="ECO:0000256" key="10">
    <source>
        <dbReference type="HAMAP-Rule" id="MF_00278"/>
    </source>
</evidence>
<keyword evidence="7 10" id="KW-0456">Lyase</keyword>
<proteinExistence type="inferred from homology"/>
<comment type="function">
    <text evidence="10">IGPS catalyzes the conversion of PRFAR and glutamine to IGP, AICAR and glutamate. The HisH subunit catalyzes the hydrolysis of glutamine to glutamate and ammonia as part of the synthesis of IGP and AICAR. The resulting ammonia molecule is channeled to the active site of HisF.</text>
</comment>
<accession>A0AAJ1FA97</accession>
<comment type="pathway">
    <text evidence="1 10">Amino-acid biosynthesis; L-histidine biosynthesis; L-histidine from 5-phospho-alpha-D-ribose 1-diphosphate: step 5/9.</text>
</comment>
<comment type="subcellular location">
    <subcellularLocation>
        <location evidence="10">Cytoplasm</location>
    </subcellularLocation>
</comment>
<gene>
    <name evidence="10 13" type="primary">hisH</name>
    <name evidence="13" type="ORF">MJ923_06150</name>
</gene>
<dbReference type="GO" id="GO:0005737">
    <property type="term" value="C:cytoplasm"/>
    <property type="evidence" value="ECO:0007669"/>
    <property type="project" value="UniProtKB-SubCell"/>
</dbReference>
<dbReference type="CDD" id="cd01748">
    <property type="entry name" value="GATase1_IGP_Synthase"/>
    <property type="match status" value="1"/>
</dbReference>
<evidence type="ECO:0000256" key="2">
    <source>
        <dbReference type="ARBA" id="ARBA00011152"/>
    </source>
</evidence>
<dbReference type="PANTHER" id="PTHR42701:SF1">
    <property type="entry name" value="IMIDAZOLE GLYCEROL PHOSPHATE SYNTHASE SUBUNIT HISH"/>
    <property type="match status" value="1"/>
</dbReference>
<dbReference type="GO" id="GO:0000107">
    <property type="term" value="F:imidazoleglycerol-phosphate synthase activity"/>
    <property type="evidence" value="ECO:0007669"/>
    <property type="project" value="UniProtKB-UniRule"/>
</dbReference>
<dbReference type="NCBIfam" id="TIGR01855">
    <property type="entry name" value="IMP_synth_hisH"/>
    <property type="match status" value="1"/>
</dbReference>
<keyword evidence="3 10" id="KW-0028">Amino-acid biosynthesis</keyword>
<dbReference type="HAMAP" id="MF_00278">
    <property type="entry name" value="HisH"/>
    <property type="match status" value="1"/>
</dbReference>
<feature type="domain" description="Glutamine amidotransferase" evidence="12">
    <location>
        <begin position="9"/>
        <end position="196"/>
    </location>
</feature>
<dbReference type="SUPFAM" id="SSF52317">
    <property type="entry name" value="Class I glutamine amidotransferase-like"/>
    <property type="match status" value="1"/>
</dbReference>
<dbReference type="Gene3D" id="3.40.50.880">
    <property type="match status" value="1"/>
</dbReference>
<evidence type="ECO:0000256" key="4">
    <source>
        <dbReference type="ARBA" id="ARBA00022801"/>
    </source>
</evidence>
<dbReference type="EC" id="3.5.1.2" evidence="10"/>
<comment type="caution">
    <text evidence="13">The sequence shown here is derived from an EMBL/GenBank/DDBJ whole genome shotgun (WGS) entry which is preliminary data.</text>
</comment>
<organism evidence="13 14">
    <name type="scientific">Shewanella zhuhaiensis</name>
    <dbReference type="NCBI Taxonomy" id="2919576"/>
    <lineage>
        <taxon>Bacteria</taxon>
        <taxon>Pseudomonadati</taxon>
        <taxon>Pseudomonadota</taxon>
        <taxon>Gammaproteobacteria</taxon>
        <taxon>Alteromonadales</taxon>
        <taxon>Shewanellaceae</taxon>
        <taxon>Shewanella</taxon>
    </lineage>
</organism>
<feature type="active site" evidence="10 11">
    <location>
        <position position="189"/>
    </location>
</feature>
<reference evidence="13 14" key="1">
    <citation type="submission" date="2022-02" db="EMBL/GenBank/DDBJ databases">
        <title>The genome sequence of Shewanella sp. 3B26.</title>
        <authorList>
            <person name="Du J."/>
        </authorList>
    </citation>
    <scope>NUCLEOTIDE SEQUENCE [LARGE SCALE GENOMIC DNA]</scope>
    <source>
        <strain evidence="13 14">3B26</strain>
    </source>
</reference>
<dbReference type="AlphaFoldDB" id="A0AAJ1FA97"/>
<feature type="active site" evidence="10 11">
    <location>
        <position position="191"/>
    </location>
</feature>
<dbReference type="Proteomes" id="UP001297581">
    <property type="component" value="Unassembled WGS sequence"/>
</dbReference>
<evidence type="ECO:0000256" key="11">
    <source>
        <dbReference type="PIRSR" id="PIRSR000495-1"/>
    </source>
</evidence>
<evidence type="ECO:0000256" key="5">
    <source>
        <dbReference type="ARBA" id="ARBA00022962"/>
    </source>
</evidence>
<comment type="subunit">
    <text evidence="2 10">Heterodimer of HisH and HisF.</text>
</comment>
<evidence type="ECO:0000259" key="12">
    <source>
        <dbReference type="Pfam" id="PF00117"/>
    </source>
</evidence>
<evidence type="ECO:0000256" key="1">
    <source>
        <dbReference type="ARBA" id="ARBA00005091"/>
    </source>
</evidence>
<feature type="active site" description="Nucleophile" evidence="10 11">
    <location>
        <position position="86"/>
    </location>
</feature>
<comment type="catalytic activity">
    <reaction evidence="9 10">
        <text>L-glutamine + H2O = L-glutamate + NH4(+)</text>
        <dbReference type="Rhea" id="RHEA:15889"/>
        <dbReference type="ChEBI" id="CHEBI:15377"/>
        <dbReference type="ChEBI" id="CHEBI:28938"/>
        <dbReference type="ChEBI" id="CHEBI:29985"/>
        <dbReference type="ChEBI" id="CHEBI:58359"/>
        <dbReference type="EC" id="3.5.1.2"/>
    </reaction>
</comment>
<dbReference type="EC" id="4.3.2.10" evidence="10"/>
<evidence type="ECO:0000256" key="7">
    <source>
        <dbReference type="ARBA" id="ARBA00023239"/>
    </source>
</evidence>
<evidence type="ECO:0000256" key="8">
    <source>
        <dbReference type="ARBA" id="ARBA00047838"/>
    </source>
</evidence>
<dbReference type="RefSeq" id="WP_240590348.1">
    <property type="nucleotide sequence ID" value="NZ_JAKUDL010000002.1"/>
</dbReference>
<sequence length="217" mass="24095">MADKLNVAIIDYEMGNVKSIENAIAHIGDYNVVITADSSVILASDIIILPGVGAFPDAMKKLSEKGLISVLDKAVRELKKPTIGICLGMQLLFDVSEEKEITKGLGWIPGRVTYMHPEGNLRVPHIGWNSLILMPEDVIFDYLHTDKDFYFVHSLHVVCDDQYTMAKFDYGGMMTAAVRKDNVVGMQFHPEKSQKNGLLALSSFFKWASSMVGQRNA</sequence>
<protein>
    <recommendedName>
        <fullName evidence="10">Imidazole glycerol phosphate synthase subunit HisH</fullName>
        <ecNumber evidence="10">4.3.2.10</ecNumber>
    </recommendedName>
    <alternativeName>
        <fullName evidence="10">IGP synthase glutaminase subunit</fullName>
        <ecNumber evidence="10">3.5.1.2</ecNumber>
    </alternativeName>
    <alternativeName>
        <fullName evidence="10">IGP synthase subunit HisH</fullName>
    </alternativeName>
    <alternativeName>
        <fullName evidence="10">ImGP synthase subunit HisH</fullName>
        <shortName evidence="10">IGPS subunit HisH</shortName>
    </alternativeName>
</protein>
<dbReference type="PANTHER" id="PTHR42701">
    <property type="entry name" value="IMIDAZOLE GLYCEROL PHOSPHATE SYNTHASE SUBUNIT HISH"/>
    <property type="match status" value="1"/>
</dbReference>
<dbReference type="InterPro" id="IPR029062">
    <property type="entry name" value="Class_I_gatase-like"/>
</dbReference>
<keyword evidence="14" id="KW-1185">Reference proteome</keyword>
<dbReference type="PIRSF" id="PIRSF000495">
    <property type="entry name" value="Amidotransf_hisH"/>
    <property type="match status" value="1"/>
</dbReference>
<evidence type="ECO:0000313" key="13">
    <source>
        <dbReference type="EMBL" id="MCH4293885.1"/>
    </source>
</evidence>
<keyword evidence="4 10" id="KW-0378">Hydrolase</keyword>
<evidence type="ECO:0000313" key="14">
    <source>
        <dbReference type="Proteomes" id="UP001297581"/>
    </source>
</evidence>
<dbReference type="InterPro" id="IPR010139">
    <property type="entry name" value="Imidazole-glycPsynth_HisH"/>
</dbReference>
<dbReference type="GO" id="GO:0016829">
    <property type="term" value="F:lyase activity"/>
    <property type="evidence" value="ECO:0007669"/>
    <property type="project" value="UniProtKB-KW"/>
</dbReference>
<evidence type="ECO:0000256" key="6">
    <source>
        <dbReference type="ARBA" id="ARBA00023102"/>
    </source>
</evidence>
<evidence type="ECO:0000256" key="9">
    <source>
        <dbReference type="ARBA" id="ARBA00049534"/>
    </source>
</evidence>
<keyword evidence="6 10" id="KW-0368">Histidine biosynthesis</keyword>
<evidence type="ECO:0000256" key="3">
    <source>
        <dbReference type="ARBA" id="ARBA00022605"/>
    </source>
</evidence>
<keyword evidence="10" id="KW-0963">Cytoplasm</keyword>
<dbReference type="PROSITE" id="PS51273">
    <property type="entry name" value="GATASE_TYPE_1"/>
    <property type="match status" value="1"/>
</dbReference>
<dbReference type="Pfam" id="PF00117">
    <property type="entry name" value="GATase"/>
    <property type="match status" value="1"/>
</dbReference>
<dbReference type="GO" id="GO:0000105">
    <property type="term" value="P:L-histidine biosynthetic process"/>
    <property type="evidence" value="ECO:0007669"/>
    <property type="project" value="UniProtKB-UniRule"/>
</dbReference>
<comment type="catalytic activity">
    <reaction evidence="8 10">
        <text>5-[(5-phospho-1-deoxy-D-ribulos-1-ylimino)methylamino]-1-(5-phospho-beta-D-ribosyl)imidazole-4-carboxamide + L-glutamine = D-erythro-1-(imidazol-4-yl)glycerol 3-phosphate + 5-amino-1-(5-phospho-beta-D-ribosyl)imidazole-4-carboxamide + L-glutamate + H(+)</text>
        <dbReference type="Rhea" id="RHEA:24793"/>
        <dbReference type="ChEBI" id="CHEBI:15378"/>
        <dbReference type="ChEBI" id="CHEBI:29985"/>
        <dbReference type="ChEBI" id="CHEBI:58278"/>
        <dbReference type="ChEBI" id="CHEBI:58359"/>
        <dbReference type="ChEBI" id="CHEBI:58475"/>
        <dbReference type="ChEBI" id="CHEBI:58525"/>
        <dbReference type="EC" id="4.3.2.10"/>
    </reaction>
</comment>
<keyword evidence="5 10" id="KW-0315">Glutamine amidotransferase</keyword>
<dbReference type="InterPro" id="IPR017926">
    <property type="entry name" value="GATASE"/>
</dbReference>
<name>A0AAJ1FA97_9GAMM</name>
<dbReference type="EMBL" id="JAKUDL010000002">
    <property type="protein sequence ID" value="MCH4293885.1"/>
    <property type="molecule type" value="Genomic_DNA"/>
</dbReference>